<dbReference type="Proteomes" id="UP001214628">
    <property type="component" value="Chromosome 3"/>
</dbReference>
<protein>
    <submittedName>
        <fullName evidence="2">Uncharacterized protein</fullName>
    </submittedName>
</protein>
<reference evidence="2" key="1">
    <citation type="submission" date="2023-02" db="EMBL/GenBank/DDBJ databases">
        <title>Mating type loci evolution in Malassezia.</title>
        <authorList>
            <person name="Coelho M.A."/>
        </authorList>
    </citation>
    <scope>NUCLEOTIDE SEQUENCE</scope>
    <source>
        <strain evidence="2">CBS 14136</strain>
    </source>
</reference>
<name>A0AAF0FAD2_9BASI</name>
<dbReference type="EMBL" id="CP118377">
    <property type="protein sequence ID" value="WFD43652.1"/>
    <property type="molecule type" value="Genomic_DNA"/>
</dbReference>
<dbReference type="InterPro" id="IPR011990">
    <property type="entry name" value="TPR-like_helical_dom_sf"/>
</dbReference>
<dbReference type="Gene3D" id="1.25.40.10">
    <property type="entry name" value="Tetratricopeptide repeat domain"/>
    <property type="match status" value="1"/>
</dbReference>
<organism evidence="2 3">
    <name type="scientific">Malassezia psittaci</name>
    <dbReference type="NCBI Taxonomy" id="1821823"/>
    <lineage>
        <taxon>Eukaryota</taxon>
        <taxon>Fungi</taxon>
        <taxon>Dikarya</taxon>
        <taxon>Basidiomycota</taxon>
        <taxon>Ustilaginomycotina</taxon>
        <taxon>Malasseziomycetes</taxon>
        <taxon>Malasseziales</taxon>
        <taxon>Malasseziaceae</taxon>
        <taxon>Malassezia</taxon>
    </lineage>
</organism>
<proteinExistence type="predicted"/>
<dbReference type="PANTHER" id="PTHR47942:SF41">
    <property type="entry name" value="OS05G0548600 PROTEIN"/>
    <property type="match status" value="1"/>
</dbReference>
<dbReference type="InterPro" id="IPR051222">
    <property type="entry name" value="PPR/CCM1_RNA-binding"/>
</dbReference>
<accession>A0AAF0FAD2</accession>
<dbReference type="PANTHER" id="PTHR47942">
    <property type="entry name" value="TETRATRICOPEPTIDE REPEAT (TPR)-LIKE SUPERFAMILY PROTEIN-RELATED"/>
    <property type="match status" value="1"/>
</dbReference>
<keyword evidence="1" id="KW-0677">Repeat</keyword>
<evidence type="ECO:0000313" key="3">
    <source>
        <dbReference type="Proteomes" id="UP001214628"/>
    </source>
</evidence>
<gene>
    <name evidence="2" type="ORF">MPSI1_002316</name>
</gene>
<evidence type="ECO:0000313" key="2">
    <source>
        <dbReference type="EMBL" id="WFD43652.1"/>
    </source>
</evidence>
<keyword evidence="3" id="KW-1185">Reference proteome</keyword>
<dbReference type="AlphaFoldDB" id="A0AAF0FAD2"/>
<evidence type="ECO:0000256" key="1">
    <source>
        <dbReference type="ARBA" id="ARBA00022737"/>
    </source>
</evidence>
<sequence>MDYCMGRGKWKSWDKVPLATSVADLPRLTTGDRVQRVLDTLETRTVSETQFVQWYNALVRRTWRESAEILKELDHVPPFVLQRALSRVENIAETSSAVDIATKHIPTYSVDNATRITSLLLTRCFSQHAWHVAQRLTRHTLDLVRACISRRNAQMQSANALLRQAAALLLQAEDDPRARQALLDVITTAQIEVPSAYLWIQQHLLHIATSNPKKSRQRRPNDWVVDVEVVDVLLEKCDASIEEQLLALGVKLAAIHRDTARAELYYSRLRPESQPTEAMLQALAHSQDPNDVQAAWALFETMMRDPHTRPIRLAEWMLMLRIAAAEKRIRISHVLALLQLFESSSVQEAKLAWDQWRVPQPIADQLIHARVAYTSVIDGLLMRNELQTASRVGDQIIHRGIVPDAALLTSLCKVHLRLGQGARALSLVAQWCHEGVLMPPTQHGWLCIDQESHPHTSVGAKSVQEPEERNGSLGFFTTETIPSHDRTLNLDVHERHRVKATTYLANTLLEGLLKLKSYQTVFQVWRVMRSALHVKPDVVSLDLMLRAVQREAVMAIARKSHSWASPEQEEMMQSTSSTPTLLRAFAARDYMRRTLEEQHPEIKSCPSAMESSTRNWLLSSEQRWRRWERWLESTVATWFSRASGAQETEPRLEVIVPMTLDARVFHRYAVLLATLLEASGSGAIAEELFRIPAIMRQLHLEPLRATLCLLFCVQDTQLPPGIALRRTQTPLYMMLSAWLGQENLPSEKEIGEWYRRNQRTR</sequence>